<sequence length="97" mass="10675">MLRVAARALSVSTTRRSVDPVQAIFLNKIREYKSRSETEGIVDGGAAFAQERADIQERLSRTYGGGNMDVFPEINFAAPDLTQDSIDGERTIDIQVA</sequence>
<keyword evidence="14" id="KW-1185">Reference proteome</keyword>
<dbReference type="InterPro" id="IPR008387">
    <property type="entry name" value="ATP_synth_f6_mt"/>
</dbReference>
<proteinExistence type="inferred from homology"/>
<dbReference type="PANTHER" id="PTHR12441:SF10">
    <property type="entry name" value="ATP SYNTHASE-COUPLING FACTOR 6, MITOCHONDRIAL"/>
    <property type="match status" value="1"/>
</dbReference>
<keyword evidence="6" id="KW-0999">Mitochondrion inner membrane</keyword>
<gene>
    <name evidence="13" type="ORF">OKIOD_LOCUS14723</name>
</gene>
<dbReference type="Proteomes" id="UP001158576">
    <property type="component" value="Chromosome 2"/>
</dbReference>
<evidence type="ECO:0000256" key="10">
    <source>
        <dbReference type="ARBA" id="ARBA00029863"/>
    </source>
</evidence>
<comment type="similarity">
    <text evidence="2">Belongs to the eukaryotic ATPase subunit F6 family.</text>
</comment>
<evidence type="ECO:0000256" key="11">
    <source>
        <dbReference type="ARBA" id="ARBA00059339"/>
    </source>
</evidence>
<evidence type="ECO:0000256" key="6">
    <source>
        <dbReference type="ARBA" id="ARBA00022792"/>
    </source>
</evidence>
<evidence type="ECO:0000256" key="7">
    <source>
        <dbReference type="ARBA" id="ARBA00023065"/>
    </source>
</evidence>
<dbReference type="SUPFAM" id="SSF111357">
    <property type="entry name" value="Mitochondrial ATP synthase coupling factor 6"/>
    <property type="match status" value="1"/>
</dbReference>
<dbReference type="PANTHER" id="PTHR12441">
    <property type="entry name" value="ATP SYNTHASE COUPLING FACTOR 6, MITOCHONDRIAL"/>
    <property type="match status" value="1"/>
</dbReference>
<comment type="subcellular location">
    <subcellularLocation>
        <location evidence="1">Mitochondrion inner membrane</location>
    </subcellularLocation>
</comment>
<comment type="function">
    <text evidence="11">Subunit F6, of the mitochondrial membrane ATP synthase complex (F(1)F(0) ATP synthase or Complex V) that produces ATP from ADP in the presence of a proton gradient across the membrane which is generated by electron transport complexes of the respiratory chain. ATP synthase complex consist of a soluble F(1) head domain - the catalytic core - and a membrane F(1) domain - the membrane proton channel. These two domains are linked by a central stalk rotating inside the F(1) region and a stationary peripheral stalk. During catalysis, ATP synthesis in the catalytic domain of F(1) is coupled via a rotary mechanism of the central stalk subunits to proton translocation. In vivo, can only synthesize ATP although its ATP hydrolase activity can be activated artificially in vitro. Part of the complex F(0) domain. Part of the complex F(0) domain and the peripheric stalk, which acts as a stator to hold the catalytic alpha(3)beta(3) subcomplex and subunit a/ATP6 static relative to the rotary elements.</text>
</comment>
<protein>
    <recommendedName>
        <fullName evidence="12">ATP synthase peripheral stalk subunit F6, mitochondrial</fullName>
    </recommendedName>
    <alternativeName>
        <fullName evidence="10">ATP synthase peripheral stalk subunit F6</fullName>
    </alternativeName>
</protein>
<evidence type="ECO:0000256" key="5">
    <source>
        <dbReference type="ARBA" id="ARBA00022781"/>
    </source>
</evidence>
<dbReference type="Pfam" id="PF05511">
    <property type="entry name" value="ATP-synt_F6"/>
    <property type="match status" value="1"/>
</dbReference>
<dbReference type="Gene3D" id="1.10.246.110">
    <property type="entry name" value="Mitochondrial ATP synthase-coupling factor 6"/>
    <property type="match status" value="1"/>
</dbReference>
<evidence type="ECO:0000256" key="3">
    <source>
        <dbReference type="ARBA" id="ARBA00022448"/>
    </source>
</evidence>
<keyword evidence="7" id="KW-0406">Ion transport</keyword>
<evidence type="ECO:0000256" key="4">
    <source>
        <dbReference type="ARBA" id="ARBA00022547"/>
    </source>
</evidence>
<dbReference type="EMBL" id="OU015567">
    <property type="protein sequence ID" value="CAG5111678.1"/>
    <property type="molecule type" value="Genomic_DNA"/>
</dbReference>
<evidence type="ECO:0000256" key="12">
    <source>
        <dbReference type="ARBA" id="ARBA00073749"/>
    </source>
</evidence>
<keyword evidence="5" id="KW-0375">Hydrogen ion transport</keyword>
<evidence type="ECO:0000256" key="8">
    <source>
        <dbReference type="ARBA" id="ARBA00023128"/>
    </source>
</evidence>
<evidence type="ECO:0000256" key="2">
    <source>
        <dbReference type="ARBA" id="ARBA00007346"/>
    </source>
</evidence>
<name>A0ABN7T1K3_OIKDI</name>
<keyword evidence="4" id="KW-0138">CF(0)</keyword>
<dbReference type="InterPro" id="IPR036204">
    <property type="entry name" value="ATP_synth_f6_sf_mt"/>
</dbReference>
<reference evidence="13 14" key="1">
    <citation type="submission" date="2021-04" db="EMBL/GenBank/DDBJ databases">
        <authorList>
            <person name="Bliznina A."/>
        </authorList>
    </citation>
    <scope>NUCLEOTIDE SEQUENCE [LARGE SCALE GENOMIC DNA]</scope>
</reference>
<accession>A0ABN7T1K3</accession>
<keyword evidence="3" id="KW-0813">Transport</keyword>
<evidence type="ECO:0000256" key="9">
    <source>
        <dbReference type="ARBA" id="ARBA00023136"/>
    </source>
</evidence>
<organism evidence="13 14">
    <name type="scientific">Oikopleura dioica</name>
    <name type="common">Tunicate</name>
    <dbReference type="NCBI Taxonomy" id="34765"/>
    <lineage>
        <taxon>Eukaryota</taxon>
        <taxon>Metazoa</taxon>
        <taxon>Chordata</taxon>
        <taxon>Tunicata</taxon>
        <taxon>Appendicularia</taxon>
        <taxon>Copelata</taxon>
        <taxon>Oikopleuridae</taxon>
        <taxon>Oikopleura</taxon>
    </lineage>
</organism>
<evidence type="ECO:0000313" key="13">
    <source>
        <dbReference type="EMBL" id="CAG5111678.1"/>
    </source>
</evidence>
<keyword evidence="9" id="KW-0472">Membrane</keyword>
<evidence type="ECO:0000256" key="1">
    <source>
        <dbReference type="ARBA" id="ARBA00004273"/>
    </source>
</evidence>
<keyword evidence="8" id="KW-0496">Mitochondrion</keyword>
<evidence type="ECO:0000313" key="14">
    <source>
        <dbReference type="Proteomes" id="UP001158576"/>
    </source>
</evidence>